<dbReference type="InterPro" id="IPR009464">
    <property type="entry name" value="PCAF_N"/>
</dbReference>
<dbReference type="Proteomes" id="UP000007819">
    <property type="component" value="Chromosome A1"/>
</dbReference>
<evidence type="ECO:0000313" key="14">
    <source>
        <dbReference type="Proteomes" id="UP000007819"/>
    </source>
</evidence>
<evidence type="ECO:0000256" key="9">
    <source>
        <dbReference type="PROSITE-ProRule" id="PRU00035"/>
    </source>
</evidence>
<dbReference type="OrthoDB" id="1937912at2759"/>
<dbReference type="PROSITE" id="PS50014">
    <property type="entry name" value="BROMODOMAIN_2"/>
    <property type="match status" value="1"/>
</dbReference>
<comment type="subcellular location">
    <subcellularLocation>
        <location evidence="2">Cytoplasm</location>
        <location evidence="2">Cytoskeleton</location>
        <location evidence="2">Microtubule organizing center</location>
        <location evidence="2">Centrosome</location>
    </subcellularLocation>
    <subcellularLocation>
        <location evidence="1">Nucleus</location>
    </subcellularLocation>
</comment>
<proteinExistence type="inferred from homology"/>
<dbReference type="RefSeq" id="XP_001943559.2">
    <property type="nucleotide sequence ID" value="XM_001943524.4"/>
</dbReference>
<dbReference type="Gene3D" id="1.20.920.10">
    <property type="entry name" value="Bromodomain-like"/>
    <property type="match status" value="1"/>
</dbReference>
<feature type="domain" description="Bromo" evidence="11">
    <location>
        <begin position="680"/>
        <end position="749"/>
    </location>
</feature>
<dbReference type="GO" id="GO:0043992">
    <property type="term" value="F:histone H3K9 acetyltransferase activity"/>
    <property type="evidence" value="ECO:0007669"/>
    <property type="project" value="UniProtKB-ARBA"/>
</dbReference>
<evidence type="ECO:0008006" key="15">
    <source>
        <dbReference type="Google" id="ProtNLM"/>
    </source>
</evidence>
<dbReference type="SUPFAM" id="SSF47370">
    <property type="entry name" value="Bromodomain"/>
    <property type="match status" value="1"/>
</dbReference>
<dbReference type="GO" id="GO:0005813">
    <property type="term" value="C:centrosome"/>
    <property type="evidence" value="ECO:0007669"/>
    <property type="project" value="UniProtKB-SubCell"/>
</dbReference>
<dbReference type="Pfam" id="PF00583">
    <property type="entry name" value="Acetyltransf_1"/>
    <property type="match status" value="1"/>
</dbReference>
<feature type="region of interest" description="Disordered" evidence="10">
    <location>
        <begin position="345"/>
        <end position="375"/>
    </location>
</feature>
<dbReference type="PANTHER" id="PTHR45750:SF3">
    <property type="entry name" value="HISTONE ACETYLTRANSFERASE"/>
    <property type="match status" value="1"/>
</dbReference>
<evidence type="ECO:0000259" key="11">
    <source>
        <dbReference type="PROSITE" id="PS50014"/>
    </source>
</evidence>
<comment type="similarity">
    <text evidence="3">Belongs to the acetyltransferase family. GCN5 subfamily.</text>
</comment>
<evidence type="ECO:0000256" key="8">
    <source>
        <dbReference type="ARBA" id="ARBA00048940"/>
    </source>
</evidence>
<dbReference type="InterPro" id="IPR001487">
    <property type="entry name" value="Bromodomain"/>
</dbReference>
<evidence type="ECO:0000256" key="7">
    <source>
        <dbReference type="ARBA" id="ARBA00023242"/>
    </source>
</evidence>
<evidence type="ECO:0000256" key="3">
    <source>
        <dbReference type="ARBA" id="ARBA00008607"/>
    </source>
</evidence>
<dbReference type="SMART" id="SM00297">
    <property type="entry name" value="BROMO"/>
    <property type="match status" value="1"/>
</dbReference>
<feature type="region of interest" description="Disordered" evidence="10">
    <location>
        <begin position="1"/>
        <end position="23"/>
    </location>
</feature>
<keyword evidence="7" id="KW-0539">Nucleus</keyword>
<evidence type="ECO:0000256" key="10">
    <source>
        <dbReference type="SAM" id="MobiDB-lite"/>
    </source>
</evidence>
<evidence type="ECO:0000259" key="12">
    <source>
        <dbReference type="PROSITE" id="PS51186"/>
    </source>
</evidence>
<dbReference type="InterPro" id="IPR036427">
    <property type="entry name" value="Bromodomain-like_sf"/>
</dbReference>
<keyword evidence="5" id="KW-0010">Activator</keyword>
<evidence type="ECO:0000256" key="5">
    <source>
        <dbReference type="ARBA" id="ARBA00023159"/>
    </source>
</evidence>
<dbReference type="KEGG" id="api:100163698"/>
<reference evidence="14" key="1">
    <citation type="submission" date="2010-06" db="EMBL/GenBank/DDBJ databases">
        <authorList>
            <person name="Jiang H."/>
            <person name="Abraham K."/>
            <person name="Ali S."/>
            <person name="Alsbrooks S.L."/>
            <person name="Anim B.N."/>
            <person name="Anosike U.S."/>
            <person name="Attaway T."/>
            <person name="Bandaranaike D.P."/>
            <person name="Battles P.K."/>
            <person name="Bell S.N."/>
            <person name="Bell A.V."/>
            <person name="Beltran B."/>
            <person name="Bickham C."/>
            <person name="Bustamante Y."/>
            <person name="Caleb T."/>
            <person name="Canada A."/>
            <person name="Cardenas V."/>
            <person name="Carter K."/>
            <person name="Chacko J."/>
            <person name="Chandrabose M.N."/>
            <person name="Chavez D."/>
            <person name="Chavez A."/>
            <person name="Chen L."/>
            <person name="Chu H.-S."/>
            <person name="Claassen K.J."/>
            <person name="Cockrell R."/>
            <person name="Collins M."/>
            <person name="Cooper J.A."/>
            <person name="Cree A."/>
            <person name="Curry S.M."/>
            <person name="Da Y."/>
            <person name="Dao M.D."/>
            <person name="Das B."/>
            <person name="Davila M.-L."/>
            <person name="Davy-Carroll L."/>
            <person name="Denson S."/>
            <person name="Dinh H."/>
            <person name="Ebong V.E."/>
            <person name="Edwards J.R."/>
            <person name="Egan A."/>
            <person name="El-Daye J."/>
            <person name="Escobedo L."/>
            <person name="Fernandez S."/>
            <person name="Fernando P.R."/>
            <person name="Flagg N."/>
            <person name="Forbes L.D."/>
            <person name="Fowler R.G."/>
            <person name="Fu Q."/>
            <person name="Gabisi R.A."/>
            <person name="Ganer J."/>
            <person name="Garbino Pronczuk A."/>
            <person name="Garcia R.M."/>
            <person name="Garner T."/>
            <person name="Garrett T.E."/>
            <person name="Gonzalez D.A."/>
            <person name="Hamid H."/>
            <person name="Hawkins E.S."/>
            <person name="Hirani K."/>
            <person name="Hogues M.E."/>
            <person name="Hollins B."/>
            <person name="Hsiao C.-H."/>
            <person name="Jabil R."/>
            <person name="James M.L."/>
            <person name="Jhangiani S.N."/>
            <person name="Johnson B."/>
            <person name="Johnson Q."/>
            <person name="Joshi V."/>
            <person name="Kalu J.B."/>
            <person name="Kam C."/>
            <person name="Kashfia A."/>
            <person name="Keebler J."/>
            <person name="Kisamo H."/>
            <person name="Kovar C.L."/>
            <person name="Lago L.A."/>
            <person name="Lai C.-Y."/>
            <person name="Laidlaw J."/>
            <person name="Lara F."/>
            <person name="Le T.-K."/>
            <person name="Lee S.L."/>
            <person name="Legall F.H."/>
            <person name="Lemon S.J."/>
            <person name="Lewis L.R."/>
            <person name="Li B."/>
            <person name="Liu Y."/>
            <person name="Liu Y.-S."/>
            <person name="Lopez J."/>
            <person name="Lozado R.J."/>
            <person name="Lu J."/>
            <person name="Madu R.C."/>
            <person name="Maheshwari M."/>
            <person name="Maheshwari R."/>
            <person name="Malloy K."/>
            <person name="Martinez E."/>
            <person name="Mathew T."/>
            <person name="Mercado I.C."/>
            <person name="Mercado C."/>
            <person name="Meyer B."/>
            <person name="Montgomery K."/>
            <person name="Morgan M.B."/>
            <person name="Munidasa M."/>
            <person name="Nazareth L.V."/>
            <person name="Nelson J."/>
            <person name="Ng B.M."/>
            <person name="Nguyen N.B."/>
            <person name="Nguyen P.Q."/>
            <person name="Nguyen T."/>
            <person name="Obregon M."/>
            <person name="Okwuonu G.O."/>
            <person name="Onwere C.G."/>
            <person name="Orozco G."/>
            <person name="Parra A."/>
            <person name="Patel S."/>
            <person name="Patil S."/>
            <person name="Perez A."/>
            <person name="Perez Y."/>
            <person name="Pham C."/>
            <person name="Primus E.L."/>
            <person name="Pu L.-L."/>
            <person name="Puazo M."/>
            <person name="Qin X."/>
            <person name="Quiroz J.B."/>
            <person name="Reese J."/>
            <person name="Richards S."/>
            <person name="Rives C.M."/>
            <person name="Robberts R."/>
            <person name="Ruiz S.J."/>
            <person name="Ruiz M.J."/>
            <person name="Santibanez J."/>
            <person name="Schneider B.W."/>
            <person name="Sisson I."/>
            <person name="Smith M."/>
            <person name="Sodergren E."/>
            <person name="Song X.-Z."/>
            <person name="Song B.B."/>
            <person name="Summersgill H."/>
            <person name="Thelus R."/>
            <person name="Thornton R.D."/>
            <person name="Trejos Z.Y."/>
            <person name="Usmani K."/>
            <person name="Vattathil S."/>
            <person name="Villasana D."/>
            <person name="Walker D.L."/>
            <person name="Wang S."/>
            <person name="Wang K."/>
            <person name="White C.S."/>
            <person name="Williams A.C."/>
            <person name="Williamson J."/>
            <person name="Wilson K."/>
            <person name="Woghiren I.O."/>
            <person name="Woodworth J.R."/>
            <person name="Worley K.C."/>
            <person name="Wright R.A."/>
            <person name="Wu W."/>
            <person name="Young L."/>
            <person name="Zhang L."/>
            <person name="Zhang J."/>
            <person name="Zhu Y."/>
            <person name="Muzny D.M."/>
            <person name="Weinstock G."/>
            <person name="Gibbs R.A."/>
        </authorList>
    </citation>
    <scope>NUCLEOTIDE SEQUENCE [LARGE SCALE GENOMIC DNA]</scope>
    <source>
        <strain evidence="14">LSR1</strain>
    </source>
</reference>
<dbReference type="PANTHER" id="PTHR45750">
    <property type="entry name" value="GH11602P"/>
    <property type="match status" value="1"/>
</dbReference>
<dbReference type="SUPFAM" id="SSF55729">
    <property type="entry name" value="Acyl-CoA N-acyltransferases (Nat)"/>
    <property type="match status" value="1"/>
</dbReference>
<feature type="domain" description="N-acetyltransferase" evidence="12">
    <location>
        <begin position="433"/>
        <end position="579"/>
    </location>
</feature>
<evidence type="ECO:0000256" key="6">
    <source>
        <dbReference type="ARBA" id="ARBA00023212"/>
    </source>
</evidence>
<dbReference type="GO" id="GO:0005634">
    <property type="term" value="C:nucleus"/>
    <property type="evidence" value="ECO:0007669"/>
    <property type="project" value="UniProtKB-SubCell"/>
</dbReference>
<keyword evidence="4 9" id="KW-0103">Bromodomain</keyword>
<dbReference type="CDD" id="cd04301">
    <property type="entry name" value="NAT_SF"/>
    <property type="match status" value="1"/>
</dbReference>
<name>A0A8R1VYS6_ACYPI</name>
<dbReference type="GO" id="GO:0045944">
    <property type="term" value="P:positive regulation of transcription by RNA polymerase II"/>
    <property type="evidence" value="ECO:0007669"/>
    <property type="project" value="TreeGrafter"/>
</dbReference>
<feature type="compositionally biased region" description="Basic and acidic residues" evidence="10">
    <location>
        <begin position="345"/>
        <end position="367"/>
    </location>
</feature>
<dbReference type="InterPro" id="IPR037800">
    <property type="entry name" value="GCN5"/>
</dbReference>
<sequence length="771" mass="89271">MFKSLKLERSLPSTSSMSGASLPDHFAENDPIAQTIIDFKASECKLSRHEKLVKLSSKSSCQISTCQCSGWRGRSDNGLMTSICTKSGCNHPLSSHVSHLESAKDEQLNSLLALVFDLDNLSVIINQEKKKTSIERNYVQEDAYGAVYRELQNFVYPGSSITLDKLFGNPPFEVPNIVKTLMNFNMYKFGHNSSQLKIALKISKFVTKHFDLWKWISPKELPQCKTFQHRKNYEFYYQRYLVFCQLPKYLHSIAPSFKMSLIFGQDILKYTLKTFRMHLMDWCHASSSKWSNRQKHFCMSYLPKYMNLLEEEVYAVHSPIWDLHFKEFDPKKALLTDPLDSGLDETKEAEHRDCRKKDKLPKDDTSMKRNKKHSVENALSEDKIIDVIKNVQSRPITYSKEFGLETGPRGHQARTEEDNGIIRFVVIGNSLESRVEKSTMLWLMQLRNLFRTQLPGMPVRYITRIVFDTKHKTLALLKNGVPIGGICFCPFVSQGFTEIVFCAVKVDQQENGYGTHLMNHLKDYHIQHNILNFLTYADQLAIEYFKKQGFSQDVRLSNKTHQEYIKHYQGAILMHCELNPKIIYTQLTSVIRLQKEIVKSLVEEKKMKIEGHNPGLTCFFDGVRHVPIESIPGVVDAGWTPSTRAIEMNSRVTRNSRATVETTDIDVLTKQLKKVLQFIKNNELSEPFLNPVDKDVPSYYDIIKYPMDLSTIGKRLASGYYSSRKLFIADMRRIFTNCKTFNPENSYWANCAVELEKLFQIKMKEMKLWDY</sequence>
<dbReference type="Pfam" id="PF06466">
    <property type="entry name" value="PCAF_N"/>
    <property type="match status" value="1"/>
</dbReference>
<organism evidence="13 14">
    <name type="scientific">Acyrthosiphon pisum</name>
    <name type="common">Pea aphid</name>
    <dbReference type="NCBI Taxonomy" id="7029"/>
    <lineage>
        <taxon>Eukaryota</taxon>
        <taxon>Metazoa</taxon>
        <taxon>Ecdysozoa</taxon>
        <taxon>Arthropoda</taxon>
        <taxon>Hexapoda</taxon>
        <taxon>Insecta</taxon>
        <taxon>Pterygota</taxon>
        <taxon>Neoptera</taxon>
        <taxon>Paraneoptera</taxon>
        <taxon>Hemiptera</taxon>
        <taxon>Sternorrhyncha</taxon>
        <taxon>Aphidomorpha</taxon>
        <taxon>Aphidoidea</taxon>
        <taxon>Aphididae</taxon>
        <taxon>Macrosiphini</taxon>
        <taxon>Acyrthosiphon</taxon>
    </lineage>
</organism>
<dbReference type="Pfam" id="PF00439">
    <property type="entry name" value="Bromodomain"/>
    <property type="match status" value="1"/>
</dbReference>
<dbReference type="PRINTS" id="PR00503">
    <property type="entry name" value="BROMODOMAIN"/>
</dbReference>
<keyword evidence="6" id="KW-0206">Cytoskeleton</keyword>
<evidence type="ECO:0000256" key="2">
    <source>
        <dbReference type="ARBA" id="ARBA00004300"/>
    </source>
</evidence>
<evidence type="ECO:0000313" key="13">
    <source>
        <dbReference type="EnsemblMetazoa" id="XP_001943559.2"/>
    </source>
</evidence>
<dbReference type="InterPro" id="IPR000182">
    <property type="entry name" value="GNAT_dom"/>
</dbReference>
<dbReference type="AlphaFoldDB" id="A0A8R1VYS6"/>
<keyword evidence="14" id="KW-1185">Reference proteome</keyword>
<comment type="catalytic activity">
    <reaction evidence="8">
        <text>L-lysyl-[histone] + acetyl-CoA = N(6)-acetyl-L-lysyl-[histone] + CoA + H(+)</text>
        <dbReference type="Rhea" id="RHEA:21992"/>
        <dbReference type="Rhea" id="RHEA-COMP:9845"/>
        <dbReference type="Rhea" id="RHEA-COMP:11338"/>
        <dbReference type="ChEBI" id="CHEBI:15378"/>
        <dbReference type="ChEBI" id="CHEBI:29969"/>
        <dbReference type="ChEBI" id="CHEBI:57287"/>
        <dbReference type="ChEBI" id="CHEBI:57288"/>
        <dbReference type="ChEBI" id="CHEBI:61930"/>
        <dbReference type="EC" id="2.3.1.48"/>
    </reaction>
    <physiologicalReaction direction="left-to-right" evidence="8">
        <dbReference type="Rhea" id="RHEA:21993"/>
    </physiologicalReaction>
</comment>
<evidence type="ECO:0000256" key="4">
    <source>
        <dbReference type="ARBA" id="ARBA00023117"/>
    </source>
</evidence>
<dbReference type="EnsemblMetazoa" id="XM_001943524.5">
    <property type="protein sequence ID" value="XP_001943559.2"/>
    <property type="gene ID" value="LOC100163698"/>
</dbReference>
<accession>A0A8R1VYS6</accession>
<protein>
    <recommendedName>
        <fullName evidence="15">Histone acetyltransferase</fullName>
    </recommendedName>
</protein>
<dbReference type="InterPro" id="IPR016181">
    <property type="entry name" value="Acyl_CoA_acyltransferase"/>
</dbReference>
<reference evidence="13" key="2">
    <citation type="submission" date="2022-06" db="UniProtKB">
        <authorList>
            <consortium name="EnsemblMetazoa"/>
        </authorList>
    </citation>
    <scope>IDENTIFICATION</scope>
</reference>
<evidence type="ECO:0000256" key="1">
    <source>
        <dbReference type="ARBA" id="ARBA00004123"/>
    </source>
</evidence>
<keyword evidence="6" id="KW-0963">Cytoplasm</keyword>
<dbReference type="GeneID" id="100163698"/>
<dbReference type="PROSITE" id="PS51186">
    <property type="entry name" value="GNAT"/>
    <property type="match status" value="1"/>
</dbReference>
<dbReference type="GO" id="GO:0140672">
    <property type="term" value="C:ATAC complex"/>
    <property type="evidence" value="ECO:0007669"/>
    <property type="project" value="TreeGrafter"/>
</dbReference>
<dbReference type="Gene3D" id="3.40.630.30">
    <property type="match status" value="1"/>
</dbReference>